<dbReference type="Proteomes" id="UP001375743">
    <property type="component" value="Unassembled WGS sequence"/>
</dbReference>
<feature type="domain" description="Ketoreductase" evidence="3">
    <location>
        <begin position="12"/>
        <end position="201"/>
    </location>
</feature>
<accession>A0ABU8XTM5</accession>
<dbReference type="SMART" id="SM00822">
    <property type="entry name" value="PKS_KR"/>
    <property type="match status" value="1"/>
</dbReference>
<dbReference type="RefSeq" id="WP_418159608.1">
    <property type="nucleotide sequence ID" value="NZ_JBBLZC010000010.1"/>
</dbReference>
<sequence>MERQEPQQLRGKVAIVTGGTQGLGETIARLFVARGAEAIVITGRSRERGEKVKAELEAMGAKTVFVPAELAELDQVREIVRRCDEAFGRVDCLVNAAALTDRGTILDTSPELFDRMFAVNVRAPFFLIQAAAKVMRREGRGGTIVNILSTSAYGGQHFLAAYSASKGALGILTKNVAYALMRDSIRVNGLNIGWMNTPGEHAIQAKAHNAPPDWLERAGAELPLGRLLEPLEVARAVAFLASDESVPMSGALVDFDQSVQGAGDPPRPMIRLED</sequence>
<comment type="similarity">
    <text evidence="1">Belongs to the short-chain dehydrogenases/reductases (SDR) family.</text>
</comment>
<comment type="caution">
    <text evidence="4">The sequence shown here is derived from an EMBL/GenBank/DDBJ whole genome shotgun (WGS) entry which is preliminary data.</text>
</comment>
<dbReference type="EMBL" id="JBBLZC010000010">
    <property type="protein sequence ID" value="MEK0083760.1"/>
    <property type="molecule type" value="Genomic_DNA"/>
</dbReference>
<dbReference type="CDD" id="cd05233">
    <property type="entry name" value="SDR_c"/>
    <property type="match status" value="1"/>
</dbReference>
<gene>
    <name evidence="4" type="ORF">U1T56_11400</name>
</gene>
<dbReference type="PROSITE" id="PS00061">
    <property type="entry name" value="ADH_SHORT"/>
    <property type="match status" value="1"/>
</dbReference>
<evidence type="ECO:0000259" key="3">
    <source>
        <dbReference type="SMART" id="SM00822"/>
    </source>
</evidence>
<reference evidence="4 5" key="1">
    <citation type="submission" date="2024-01" db="EMBL/GenBank/DDBJ databases">
        <title>Multi-omics insights into the function and evolution of sodium benzoate biodegradation pathways in Benzoatithermus flavus gen. nov., sp. nov. from hot spring.</title>
        <authorList>
            <person name="Hu C.-J."/>
            <person name="Li W.-J."/>
        </authorList>
    </citation>
    <scope>NUCLEOTIDE SEQUENCE [LARGE SCALE GENOMIC DNA]</scope>
    <source>
        <strain evidence="4 5">SYSU G07066</strain>
    </source>
</reference>
<keyword evidence="5" id="KW-1185">Reference proteome</keyword>
<dbReference type="Gene3D" id="3.40.50.720">
    <property type="entry name" value="NAD(P)-binding Rossmann-like Domain"/>
    <property type="match status" value="1"/>
</dbReference>
<dbReference type="Pfam" id="PF13561">
    <property type="entry name" value="adh_short_C2"/>
    <property type="match status" value="1"/>
</dbReference>
<organism evidence="4 5">
    <name type="scientific">Benzoatithermus flavus</name>
    <dbReference type="NCBI Taxonomy" id="3108223"/>
    <lineage>
        <taxon>Bacteria</taxon>
        <taxon>Pseudomonadati</taxon>
        <taxon>Pseudomonadota</taxon>
        <taxon>Alphaproteobacteria</taxon>
        <taxon>Geminicoccales</taxon>
        <taxon>Geminicoccaceae</taxon>
        <taxon>Benzoatithermus</taxon>
    </lineage>
</organism>
<dbReference type="InterPro" id="IPR020904">
    <property type="entry name" value="Sc_DH/Rdtase_CS"/>
</dbReference>
<protein>
    <submittedName>
        <fullName evidence="4">SDR family oxidoreductase</fullName>
    </submittedName>
</protein>
<evidence type="ECO:0000313" key="5">
    <source>
        <dbReference type="Proteomes" id="UP001375743"/>
    </source>
</evidence>
<dbReference type="SUPFAM" id="SSF51735">
    <property type="entry name" value="NAD(P)-binding Rossmann-fold domains"/>
    <property type="match status" value="1"/>
</dbReference>
<evidence type="ECO:0000256" key="1">
    <source>
        <dbReference type="ARBA" id="ARBA00006484"/>
    </source>
</evidence>
<dbReference type="PANTHER" id="PTHR43639">
    <property type="entry name" value="OXIDOREDUCTASE, SHORT-CHAIN DEHYDROGENASE/REDUCTASE FAMILY (AFU_ORTHOLOGUE AFUA_5G02870)"/>
    <property type="match status" value="1"/>
</dbReference>
<dbReference type="InterPro" id="IPR036291">
    <property type="entry name" value="NAD(P)-bd_dom_sf"/>
</dbReference>
<dbReference type="PANTHER" id="PTHR43639:SF1">
    <property type="entry name" value="SHORT-CHAIN DEHYDROGENASE_REDUCTASE FAMILY PROTEIN"/>
    <property type="match status" value="1"/>
</dbReference>
<proteinExistence type="inferred from homology"/>
<dbReference type="NCBIfam" id="NF004847">
    <property type="entry name" value="PRK06198.1"/>
    <property type="match status" value="1"/>
</dbReference>
<dbReference type="PRINTS" id="PR00080">
    <property type="entry name" value="SDRFAMILY"/>
</dbReference>
<dbReference type="PRINTS" id="PR00081">
    <property type="entry name" value="GDHRDH"/>
</dbReference>
<keyword evidence="2" id="KW-0560">Oxidoreductase</keyword>
<dbReference type="InterPro" id="IPR057326">
    <property type="entry name" value="KR_dom"/>
</dbReference>
<name>A0ABU8XTM5_9PROT</name>
<evidence type="ECO:0000256" key="2">
    <source>
        <dbReference type="ARBA" id="ARBA00023002"/>
    </source>
</evidence>
<dbReference type="InterPro" id="IPR002347">
    <property type="entry name" value="SDR_fam"/>
</dbReference>
<evidence type="ECO:0000313" key="4">
    <source>
        <dbReference type="EMBL" id="MEK0083760.1"/>
    </source>
</evidence>